<comment type="caution">
    <text evidence="2">The sequence shown here is derived from an EMBL/GenBank/DDBJ whole genome shotgun (WGS) entry which is preliminary data.</text>
</comment>
<evidence type="ECO:0000313" key="3">
    <source>
        <dbReference type="Proteomes" id="UP000834611"/>
    </source>
</evidence>
<feature type="region of interest" description="Disordered" evidence="1">
    <location>
        <begin position="251"/>
        <end position="273"/>
    </location>
</feature>
<dbReference type="RefSeq" id="WP_239407473.1">
    <property type="nucleotide sequence ID" value="NZ_CAHPRV010000044.1"/>
</dbReference>
<evidence type="ECO:0000313" key="2">
    <source>
        <dbReference type="EMBL" id="CAB5715040.1"/>
    </source>
</evidence>
<dbReference type="InterPro" id="IPR009228">
    <property type="entry name" value="Capsid_scaffold_GpO"/>
</dbReference>
<evidence type="ECO:0000256" key="1">
    <source>
        <dbReference type="SAM" id="MobiDB-lite"/>
    </source>
</evidence>
<proteinExistence type="predicted"/>
<dbReference type="Pfam" id="PF05929">
    <property type="entry name" value="Phage_GPO"/>
    <property type="match status" value="1"/>
</dbReference>
<sequence>MSQGKKTRQIKLIACAEGMTLNGFPVEREHIEQMAQDYDPKFYCGRVNLDHIKSLFPDSQFRSYSLISAVNTVELTEGELAGKLGLEVTIDIDDLKDEYIVNLNKSGQKIFSSIEYFPSFPQTKRAYLTGVALTDYPAAIGSRPIELSAVSRGLPDSGNFFTASLETQCQLLSEQQAEHQEEKETGKKFLSTVMQWLGVERKHNSVETGNLQKAIELTAKQCGSLLTDQEAHKQELTKLANDFSELKQKLALTDGSGESRPPVTGGSVKLADY</sequence>
<accession>A0A9N8D2N1</accession>
<name>A0A9N8D2N1_PRORE</name>
<protein>
    <submittedName>
        <fullName evidence="2">Phage capsid scaffolding protein (GPO) serine peptidase</fullName>
    </submittedName>
</protein>
<dbReference type="Proteomes" id="UP000834611">
    <property type="component" value="Unassembled WGS sequence"/>
</dbReference>
<gene>
    <name evidence="2" type="ORF">GHA_04030</name>
</gene>
<organism evidence="2 3">
    <name type="scientific">Providencia rettgeri</name>
    <dbReference type="NCBI Taxonomy" id="587"/>
    <lineage>
        <taxon>Bacteria</taxon>
        <taxon>Pseudomonadati</taxon>
        <taxon>Pseudomonadota</taxon>
        <taxon>Gammaproteobacteria</taxon>
        <taxon>Enterobacterales</taxon>
        <taxon>Morganellaceae</taxon>
        <taxon>Providencia</taxon>
    </lineage>
</organism>
<reference evidence="2" key="1">
    <citation type="submission" date="2020-05" db="EMBL/GenBank/DDBJ databases">
        <authorList>
            <person name="Delgado-Blas J."/>
        </authorList>
    </citation>
    <scope>NUCLEOTIDE SEQUENCE</scope>
    <source>
        <strain evidence="2">BB1453</strain>
    </source>
</reference>
<dbReference type="AlphaFoldDB" id="A0A9N8D2N1"/>
<dbReference type="EMBL" id="CAHPSF010000015">
    <property type="protein sequence ID" value="CAB5715040.1"/>
    <property type="molecule type" value="Genomic_DNA"/>
</dbReference>